<gene>
    <name evidence="2" type="ORF">ACHAW5_006449</name>
</gene>
<dbReference type="AlphaFoldDB" id="A0ABD3NC00"/>
<feature type="region of interest" description="Disordered" evidence="1">
    <location>
        <begin position="445"/>
        <end position="464"/>
    </location>
</feature>
<reference evidence="2 3" key="1">
    <citation type="submission" date="2024-10" db="EMBL/GenBank/DDBJ databases">
        <title>Updated reference genomes for cyclostephanoid diatoms.</title>
        <authorList>
            <person name="Roberts W.R."/>
            <person name="Alverson A.J."/>
        </authorList>
    </citation>
    <scope>NUCLEOTIDE SEQUENCE [LARGE SCALE GENOMIC DNA]</scope>
    <source>
        <strain evidence="2 3">AJA276-08</strain>
    </source>
</reference>
<evidence type="ECO:0000313" key="2">
    <source>
        <dbReference type="EMBL" id="KAL3773551.1"/>
    </source>
</evidence>
<keyword evidence="3" id="KW-1185">Reference proteome</keyword>
<comment type="caution">
    <text evidence="2">The sequence shown here is derived from an EMBL/GenBank/DDBJ whole genome shotgun (WGS) entry which is preliminary data.</text>
</comment>
<dbReference type="Proteomes" id="UP001530315">
    <property type="component" value="Unassembled WGS sequence"/>
</dbReference>
<organism evidence="2 3">
    <name type="scientific">Stephanodiscus triporus</name>
    <dbReference type="NCBI Taxonomy" id="2934178"/>
    <lineage>
        <taxon>Eukaryota</taxon>
        <taxon>Sar</taxon>
        <taxon>Stramenopiles</taxon>
        <taxon>Ochrophyta</taxon>
        <taxon>Bacillariophyta</taxon>
        <taxon>Coscinodiscophyceae</taxon>
        <taxon>Thalassiosirophycidae</taxon>
        <taxon>Stephanodiscales</taxon>
        <taxon>Stephanodiscaceae</taxon>
        <taxon>Stephanodiscus</taxon>
    </lineage>
</organism>
<feature type="region of interest" description="Disordered" evidence="1">
    <location>
        <begin position="672"/>
        <end position="697"/>
    </location>
</feature>
<proteinExistence type="predicted"/>
<protein>
    <submittedName>
        <fullName evidence="2">Uncharacterized protein</fullName>
    </submittedName>
</protein>
<dbReference type="EMBL" id="JALLAZ020001523">
    <property type="protein sequence ID" value="KAL3773551.1"/>
    <property type="molecule type" value="Genomic_DNA"/>
</dbReference>
<accession>A0ABD3NC00</accession>
<evidence type="ECO:0000313" key="3">
    <source>
        <dbReference type="Proteomes" id="UP001530315"/>
    </source>
</evidence>
<sequence>MKTVPCLDASLSKVQVFATLQQSGQDLSIKVTIQPGLSLNHMVWAELIYGNTKLLNQNQKDALWKFDMRYQDHSCILKRALFHLSETTGDLNYFINPLKYFAQVLIENGIDDMEMKKGIQPFRTASGLINFLSSAEDLFLCDILTRQEYATLVNDVFEEQPLIEALYNVFQNPRILDMKNAENHIHLDDLLRMATNYYYVQEDWSMLKTNTSKVVCDDELINFLGGKYLHDQTGVLFEQVYHEDQEEVTSSAISSKANLFEHNQHGLDDCNINDVPYKKIWIVGNDQTDVLFAQVYRHVEVIDFLGGKYLLPRFHPKPCCVELEGEMKASWGADELGGVGDEVQEGYDFEDTCPSLQDVFVKLSAMYTLFGAIQEKECGIGVAAANALMSLSGFPSISNVLTRLGDFFLKSLVGLLCVASWIPALLSDANVGTLLLNSEYFKDDTSSAKDVDKSDKGTTIKKEHPQTSTVNLKVTSTKFNRNPFSATIQFLMLSGLIICQAGKDTIRNEEPRIRNDEQTMQTTDDSDTKHIRHGFTHGSVNNQDFANAFKDVAKSKSNLRTHTLKNDLKDALSELDDGLMFGLSDEIDKTLSEIRRYSPDDIEGAPKALRASSLALSQIKDYISNSDAIASMPSSFQTLFNTVLQELNTAETQVEIVEGLISKYYIPDESKSKSDATTAVSRQRVLSGPNSSSKKTKYDLGISRADYHLRARNRAMQPCHNIDNVFGHQQGYHGARHSRSNGGRHRRLVDDNTTCASIDEGKHKEEQCLRLAACARNYNLYDMFVFFFGDDINFDTGIVSEDEKITAYDEIKLVDKLTNITSLSGEILNNITGNISNFIGPGDKCDQLLQQFHRFDEGLSLAGKWAGGSVTGVCRGWGTSKVRTLMDEMIYPGLQWSSETHFDLAAT</sequence>
<evidence type="ECO:0000256" key="1">
    <source>
        <dbReference type="SAM" id="MobiDB-lite"/>
    </source>
</evidence>
<name>A0ABD3NC00_9STRA</name>